<gene>
    <name evidence="1" type="ORF">LSALG_LOCUS19382</name>
</gene>
<sequence length="288" mass="32878">MARRTQRTNPPEDVTDHRFLQFPQTLSDATRARYSTNLSLLLTKEIDIAPSFDWELATRTGLAALIQEFLQYTHSDASGVELFVCQGWARLFRIQEPVYREFLLEFYATVSYDPRKPLNDRTAFAFRLGGVSRECSVIELATRVGIYTADETRSVHFPTFLADCLTERPEDYNENTFWAEITGGIFTPSTARGGMIRSTTYRMLHRLISMSLTHHKNSERVPSTDLIFALRKLASCISTRGRSIIPAAMTWLTLSYVVGDFSSREENVILDETTWSTLSHVMVIIHCI</sequence>
<dbReference type="EMBL" id="OX465080">
    <property type="protein sequence ID" value="CAI9279589.1"/>
    <property type="molecule type" value="Genomic_DNA"/>
</dbReference>
<evidence type="ECO:0000313" key="2">
    <source>
        <dbReference type="Proteomes" id="UP001177003"/>
    </source>
</evidence>
<dbReference type="AlphaFoldDB" id="A0AA35YT66"/>
<protein>
    <submittedName>
        <fullName evidence="1">Uncharacterized protein</fullName>
    </submittedName>
</protein>
<reference evidence="1" key="1">
    <citation type="submission" date="2023-04" db="EMBL/GenBank/DDBJ databases">
        <authorList>
            <person name="Vijverberg K."/>
            <person name="Xiong W."/>
            <person name="Schranz E."/>
        </authorList>
    </citation>
    <scope>NUCLEOTIDE SEQUENCE</scope>
</reference>
<keyword evidence="2" id="KW-1185">Reference proteome</keyword>
<dbReference type="Proteomes" id="UP001177003">
    <property type="component" value="Chromosome 4"/>
</dbReference>
<proteinExistence type="predicted"/>
<organism evidence="1 2">
    <name type="scientific">Lactuca saligna</name>
    <name type="common">Willowleaf lettuce</name>
    <dbReference type="NCBI Taxonomy" id="75948"/>
    <lineage>
        <taxon>Eukaryota</taxon>
        <taxon>Viridiplantae</taxon>
        <taxon>Streptophyta</taxon>
        <taxon>Embryophyta</taxon>
        <taxon>Tracheophyta</taxon>
        <taxon>Spermatophyta</taxon>
        <taxon>Magnoliopsida</taxon>
        <taxon>eudicotyledons</taxon>
        <taxon>Gunneridae</taxon>
        <taxon>Pentapetalae</taxon>
        <taxon>asterids</taxon>
        <taxon>campanulids</taxon>
        <taxon>Asterales</taxon>
        <taxon>Asteraceae</taxon>
        <taxon>Cichorioideae</taxon>
        <taxon>Cichorieae</taxon>
        <taxon>Lactucinae</taxon>
        <taxon>Lactuca</taxon>
    </lineage>
</organism>
<accession>A0AA35YT66</accession>
<evidence type="ECO:0000313" key="1">
    <source>
        <dbReference type="EMBL" id="CAI9279589.1"/>
    </source>
</evidence>
<name>A0AA35YT66_LACSI</name>